<dbReference type="Proteomes" id="UP001169764">
    <property type="component" value="Unassembled WGS sequence"/>
</dbReference>
<dbReference type="PRINTS" id="PR00455">
    <property type="entry name" value="HTHTETR"/>
</dbReference>
<evidence type="ECO:0000256" key="1">
    <source>
        <dbReference type="ARBA" id="ARBA00023125"/>
    </source>
</evidence>
<dbReference type="InterPro" id="IPR001647">
    <property type="entry name" value="HTH_TetR"/>
</dbReference>
<keyword evidence="6" id="KW-1185">Reference proteome</keyword>
<dbReference type="PROSITE" id="PS50977">
    <property type="entry name" value="HTH_TETR_2"/>
    <property type="match status" value="1"/>
</dbReference>
<evidence type="ECO:0000256" key="3">
    <source>
        <dbReference type="SAM" id="MobiDB-lite"/>
    </source>
</evidence>
<dbReference type="Gene3D" id="1.10.357.10">
    <property type="entry name" value="Tetracycline Repressor, domain 2"/>
    <property type="match status" value="1"/>
</dbReference>
<sequence length="235" mass="26274">MARATALSKAAGKLARPAPVARPATAASRRVNDPDRTRADILEVAASHFATHGFSGSRVDEIAAQTNTSKRMIYYYFGSKEGLYREVLGLRYNEIRVLEKQSGFEQDDPQVALATLIGTTFDYHQSHSDFVRLVMVENIHRGENIGEVPGIESRAQSVLDVLRRLLDRGIATGVFRKDIDPFQLHMSISALCFYNVSNRHTLSRIFATDIAAPDMIAIRRRNVIEMVMRWVVAAP</sequence>
<dbReference type="InterPro" id="IPR036271">
    <property type="entry name" value="Tet_transcr_reg_TetR-rel_C_sf"/>
</dbReference>
<protein>
    <submittedName>
        <fullName evidence="5">TetR/AcrR family transcriptional regulator</fullName>
    </submittedName>
</protein>
<evidence type="ECO:0000259" key="4">
    <source>
        <dbReference type="PROSITE" id="PS50977"/>
    </source>
</evidence>
<dbReference type="EMBL" id="JAUOTP010000006">
    <property type="protein sequence ID" value="MDO6415575.1"/>
    <property type="molecule type" value="Genomic_DNA"/>
</dbReference>
<comment type="caution">
    <text evidence="5">The sequence shown here is derived from an EMBL/GenBank/DDBJ whole genome shotgun (WGS) entry which is preliminary data.</text>
</comment>
<gene>
    <name evidence="5" type="ORF">Q4F19_14390</name>
</gene>
<feature type="DNA-binding region" description="H-T-H motif" evidence="2">
    <location>
        <begin position="58"/>
        <end position="77"/>
    </location>
</feature>
<dbReference type="PANTHER" id="PTHR30328">
    <property type="entry name" value="TRANSCRIPTIONAL REPRESSOR"/>
    <property type="match status" value="1"/>
</dbReference>
<dbReference type="Pfam" id="PF00440">
    <property type="entry name" value="TetR_N"/>
    <property type="match status" value="1"/>
</dbReference>
<dbReference type="InterPro" id="IPR041474">
    <property type="entry name" value="NicS_C"/>
</dbReference>
<evidence type="ECO:0000313" key="5">
    <source>
        <dbReference type="EMBL" id="MDO6415575.1"/>
    </source>
</evidence>
<dbReference type="SUPFAM" id="SSF46689">
    <property type="entry name" value="Homeodomain-like"/>
    <property type="match status" value="1"/>
</dbReference>
<accession>A0ABT8YD76</accession>
<name>A0ABT8YD76_9SPHN</name>
<evidence type="ECO:0000256" key="2">
    <source>
        <dbReference type="PROSITE-ProRule" id="PRU00335"/>
    </source>
</evidence>
<dbReference type="InterPro" id="IPR050109">
    <property type="entry name" value="HTH-type_TetR-like_transc_reg"/>
</dbReference>
<keyword evidence="1 2" id="KW-0238">DNA-binding</keyword>
<dbReference type="PANTHER" id="PTHR30328:SF54">
    <property type="entry name" value="HTH-TYPE TRANSCRIPTIONAL REPRESSOR SCO4008"/>
    <property type="match status" value="1"/>
</dbReference>
<organism evidence="5 6">
    <name type="scientific">Sphingomonas natans</name>
    <dbReference type="NCBI Taxonomy" id="3063330"/>
    <lineage>
        <taxon>Bacteria</taxon>
        <taxon>Pseudomonadati</taxon>
        <taxon>Pseudomonadota</taxon>
        <taxon>Alphaproteobacteria</taxon>
        <taxon>Sphingomonadales</taxon>
        <taxon>Sphingomonadaceae</taxon>
        <taxon>Sphingomonas</taxon>
    </lineage>
</organism>
<dbReference type="InterPro" id="IPR009057">
    <property type="entry name" value="Homeodomain-like_sf"/>
</dbReference>
<feature type="region of interest" description="Disordered" evidence="3">
    <location>
        <begin position="1"/>
        <end position="33"/>
    </location>
</feature>
<evidence type="ECO:0000313" key="6">
    <source>
        <dbReference type="Proteomes" id="UP001169764"/>
    </source>
</evidence>
<feature type="domain" description="HTH tetR-type" evidence="4">
    <location>
        <begin position="35"/>
        <end position="95"/>
    </location>
</feature>
<feature type="compositionally biased region" description="Low complexity" evidence="3">
    <location>
        <begin position="15"/>
        <end position="29"/>
    </location>
</feature>
<proteinExistence type="predicted"/>
<dbReference type="SUPFAM" id="SSF48498">
    <property type="entry name" value="Tetracyclin repressor-like, C-terminal domain"/>
    <property type="match status" value="1"/>
</dbReference>
<dbReference type="Pfam" id="PF17938">
    <property type="entry name" value="TetR_C_29"/>
    <property type="match status" value="1"/>
</dbReference>
<dbReference type="RefSeq" id="WP_303543682.1">
    <property type="nucleotide sequence ID" value="NZ_JAUOTP010000006.1"/>
</dbReference>
<reference evidence="5" key="1">
    <citation type="submission" date="2023-07" db="EMBL/GenBank/DDBJ databases">
        <authorList>
            <person name="Kim M."/>
        </authorList>
    </citation>
    <scope>NUCLEOTIDE SEQUENCE</scope>
    <source>
        <strain evidence="5">BIUV-7</strain>
    </source>
</reference>